<sequence length="32" mass="3846">MTTLERLEIAVKEYNKLVKVLLIEHYLKESIK</sequence>
<reference evidence="1" key="1">
    <citation type="journal article" date="2015" name="Nature">
        <title>Complex archaea that bridge the gap between prokaryotes and eukaryotes.</title>
        <authorList>
            <person name="Spang A."/>
            <person name="Saw J.H."/>
            <person name="Jorgensen S.L."/>
            <person name="Zaremba-Niedzwiedzka K."/>
            <person name="Martijn J."/>
            <person name="Lind A.E."/>
            <person name="van Eijk R."/>
            <person name="Schleper C."/>
            <person name="Guy L."/>
            <person name="Ettema T.J."/>
        </authorList>
    </citation>
    <scope>NUCLEOTIDE SEQUENCE</scope>
</reference>
<name>A0A0F9QS21_9ZZZZ</name>
<protein>
    <submittedName>
        <fullName evidence="1">Uncharacterized protein</fullName>
    </submittedName>
</protein>
<evidence type="ECO:0000313" key="1">
    <source>
        <dbReference type="EMBL" id="KKN15916.1"/>
    </source>
</evidence>
<organism evidence="1">
    <name type="scientific">marine sediment metagenome</name>
    <dbReference type="NCBI Taxonomy" id="412755"/>
    <lineage>
        <taxon>unclassified sequences</taxon>
        <taxon>metagenomes</taxon>
        <taxon>ecological metagenomes</taxon>
    </lineage>
</organism>
<accession>A0A0F9QS21</accession>
<dbReference type="AlphaFoldDB" id="A0A0F9QS21"/>
<dbReference type="EMBL" id="LAZR01003665">
    <property type="protein sequence ID" value="KKN15916.1"/>
    <property type="molecule type" value="Genomic_DNA"/>
</dbReference>
<proteinExistence type="predicted"/>
<gene>
    <name evidence="1" type="ORF">LCGC14_0981080</name>
</gene>
<comment type="caution">
    <text evidence="1">The sequence shown here is derived from an EMBL/GenBank/DDBJ whole genome shotgun (WGS) entry which is preliminary data.</text>
</comment>